<dbReference type="GO" id="GO:0070813">
    <property type="term" value="P:hydrogen sulfide metabolic process"/>
    <property type="evidence" value="ECO:0007669"/>
    <property type="project" value="TreeGrafter"/>
</dbReference>
<name>A0A9W9IK95_9EURO</name>
<dbReference type="InterPro" id="IPR044528">
    <property type="entry name" value="POD-like_MBL-fold"/>
</dbReference>
<dbReference type="GO" id="GO:0006749">
    <property type="term" value="P:glutathione metabolic process"/>
    <property type="evidence" value="ECO:0007669"/>
    <property type="project" value="InterPro"/>
</dbReference>
<sequence length="314" mass="35350">MRIKPPGRPDSANMLQPIVHSVFEPNTCSWQYVVACPKTKEAAIIDPVLDFEPAIFTVSTQSADRLLEIVHKHGYTVTRLLETHAHADHLTAAYYIQEILWARGHPHAPICIGENITIVQSFFAHRYNVPREELQNAFDILFRPDDQFQIGELVGIAMHLPGHTPDNSGYHFRGNIFTGDSIFHPDIGSARCDFPGGDARSLWRSLQRLLAFPPDTRLYTAHDYPPSNESAGRDPVPFITVGDQRTLNKHLKNGSTEEDFVAWRNQKDRVMTEPPLIHQALQINIRGGKMPGRSHKGKAMLNYLVNVPKTLLTG</sequence>
<dbReference type="AlphaFoldDB" id="A0A9W9IK95"/>
<organism evidence="3 4">
    <name type="scientific">Penicillium capsulatum</name>
    <dbReference type="NCBI Taxonomy" id="69766"/>
    <lineage>
        <taxon>Eukaryota</taxon>
        <taxon>Fungi</taxon>
        <taxon>Dikarya</taxon>
        <taxon>Ascomycota</taxon>
        <taxon>Pezizomycotina</taxon>
        <taxon>Eurotiomycetes</taxon>
        <taxon>Eurotiomycetidae</taxon>
        <taxon>Eurotiales</taxon>
        <taxon>Aspergillaceae</taxon>
        <taxon>Penicillium</taxon>
    </lineage>
</organism>
<dbReference type="PANTHER" id="PTHR43084">
    <property type="entry name" value="PERSULFIDE DIOXYGENASE ETHE1"/>
    <property type="match status" value="1"/>
</dbReference>
<evidence type="ECO:0000259" key="2">
    <source>
        <dbReference type="SMART" id="SM00849"/>
    </source>
</evidence>
<dbReference type="SUPFAM" id="SSF56281">
    <property type="entry name" value="Metallo-hydrolase/oxidoreductase"/>
    <property type="match status" value="1"/>
</dbReference>
<reference evidence="3" key="1">
    <citation type="submission" date="2022-11" db="EMBL/GenBank/DDBJ databases">
        <authorList>
            <person name="Petersen C."/>
        </authorList>
    </citation>
    <scope>NUCLEOTIDE SEQUENCE</scope>
    <source>
        <strain evidence="3">IBT 21917</strain>
    </source>
</reference>
<dbReference type="InterPro" id="IPR051682">
    <property type="entry name" value="Mito_Persulfide_Diox"/>
</dbReference>
<dbReference type="InterPro" id="IPR036866">
    <property type="entry name" value="RibonucZ/Hydroxyglut_hydro"/>
</dbReference>
<dbReference type="Pfam" id="PF00753">
    <property type="entry name" value="Lactamase_B"/>
    <property type="match status" value="1"/>
</dbReference>
<dbReference type="CDD" id="cd07724">
    <property type="entry name" value="POD-like_MBL-fold"/>
    <property type="match status" value="1"/>
</dbReference>
<dbReference type="GO" id="GO:0046872">
    <property type="term" value="F:metal ion binding"/>
    <property type="evidence" value="ECO:0007669"/>
    <property type="project" value="UniProtKB-KW"/>
</dbReference>
<reference evidence="3" key="2">
    <citation type="journal article" date="2023" name="IMA Fungus">
        <title>Comparative genomic study of the Penicillium genus elucidates a diverse pangenome and 15 lateral gene transfer events.</title>
        <authorList>
            <person name="Petersen C."/>
            <person name="Sorensen T."/>
            <person name="Nielsen M.R."/>
            <person name="Sondergaard T.E."/>
            <person name="Sorensen J.L."/>
            <person name="Fitzpatrick D.A."/>
            <person name="Frisvad J.C."/>
            <person name="Nielsen K.L."/>
        </authorList>
    </citation>
    <scope>NUCLEOTIDE SEQUENCE</scope>
    <source>
        <strain evidence="3">IBT 21917</strain>
    </source>
</reference>
<evidence type="ECO:0000313" key="3">
    <source>
        <dbReference type="EMBL" id="KAJ5180584.1"/>
    </source>
</evidence>
<protein>
    <recommendedName>
        <fullName evidence="2">Metallo-beta-lactamase domain-containing protein</fullName>
    </recommendedName>
</protein>
<comment type="caution">
    <text evidence="3">The sequence shown here is derived from an EMBL/GenBank/DDBJ whole genome shotgun (WGS) entry which is preliminary data.</text>
</comment>
<keyword evidence="4" id="KW-1185">Reference proteome</keyword>
<dbReference type="InterPro" id="IPR001279">
    <property type="entry name" value="Metallo-B-lactamas"/>
</dbReference>
<dbReference type="Proteomes" id="UP001146351">
    <property type="component" value="Unassembled WGS sequence"/>
</dbReference>
<dbReference type="Gene3D" id="3.60.15.10">
    <property type="entry name" value="Ribonuclease Z/Hydroxyacylglutathione hydrolase-like"/>
    <property type="match status" value="1"/>
</dbReference>
<accession>A0A9W9IK95</accession>
<dbReference type="GO" id="GO:0050313">
    <property type="term" value="F:sulfur dioxygenase activity"/>
    <property type="evidence" value="ECO:0007669"/>
    <property type="project" value="InterPro"/>
</dbReference>
<dbReference type="PANTHER" id="PTHR43084:SF1">
    <property type="entry name" value="PERSULFIDE DIOXYGENASE ETHE1, MITOCHONDRIAL"/>
    <property type="match status" value="1"/>
</dbReference>
<keyword evidence="1" id="KW-0479">Metal-binding</keyword>
<dbReference type="EMBL" id="JAPQKO010000002">
    <property type="protein sequence ID" value="KAJ5180584.1"/>
    <property type="molecule type" value="Genomic_DNA"/>
</dbReference>
<gene>
    <name evidence="3" type="ORF">N7492_003794</name>
</gene>
<dbReference type="SMART" id="SM00849">
    <property type="entry name" value="Lactamase_B"/>
    <property type="match status" value="1"/>
</dbReference>
<feature type="domain" description="Metallo-beta-lactamase" evidence="2">
    <location>
        <begin position="28"/>
        <end position="222"/>
    </location>
</feature>
<evidence type="ECO:0000256" key="1">
    <source>
        <dbReference type="ARBA" id="ARBA00022723"/>
    </source>
</evidence>
<evidence type="ECO:0000313" key="4">
    <source>
        <dbReference type="Proteomes" id="UP001146351"/>
    </source>
</evidence>
<dbReference type="OrthoDB" id="449487at2759"/>
<proteinExistence type="predicted"/>